<dbReference type="Gramene" id="ABO95070">
    <property type="protein sequence ID" value="ABO95070"/>
    <property type="gene ID" value="OSTLU_45085"/>
</dbReference>
<dbReference type="RefSeq" id="XP_001416777.1">
    <property type="nucleotide sequence ID" value="XM_001416740.1"/>
</dbReference>
<dbReference type="Pfam" id="PF00005">
    <property type="entry name" value="ABC_tran"/>
    <property type="match status" value="2"/>
</dbReference>
<dbReference type="Gene3D" id="3.40.50.300">
    <property type="entry name" value="P-loop containing nucleotide triphosphate hydrolases"/>
    <property type="match status" value="2"/>
</dbReference>
<dbReference type="FunFam" id="3.40.50.300:FF:001197">
    <property type="entry name" value="Putative ATP-binding cassette family ATPase"/>
    <property type="match status" value="1"/>
</dbReference>
<dbReference type="FunFam" id="3.40.50.300:FF:000011">
    <property type="entry name" value="Putative ABC transporter ATP-binding component"/>
    <property type="match status" value="1"/>
</dbReference>
<dbReference type="GO" id="GO:0016887">
    <property type="term" value="F:ATP hydrolysis activity"/>
    <property type="evidence" value="ECO:0007669"/>
    <property type="project" value="InterPro"/>
</dbReference>
<dbReference type="InterPro" id="IPR017871">
    <property type="entry name" value="ABC_transporter-like_CS"/>
</dbReference>
<evidence type="ECO:0000259" key="4">
    <source>
        <dbReference type="PROSITE" id="PS50893"/>
    </source>
</evidence>
<gene>
    <name evidence="5" type="ORF">OSTLU_45085</name>
</gene>
<dbReference type="InterPro" id="IPR050611">
    <property type="entry name" value="ABCF"/>
</dbReference>
<dbReference type="InterPro" id="IPR003593">
    <property type="entry name" value="AAA+_ATPase"/>
</dbReference>
<dbReference type="Proteomes" id="UP000001568">
    <property type="component" value="Chromosome 3"/>
</dbReference>
<feature type="domain" description="ABC transporter" evidence="4">
    <location>
        <begin position="346"/>
        <end position="533"/>
    </location>
</feature>
<dbReference type="SUPFAM" id="SSF52540">
    <property type="entry name" value="P-loop containing nucleoside triphosphate hydrolases"/>
    <property type="match status" value="2"/>
</dbReference>
<dbReference type="Pfam" id="PF12848">
    <property type="entry name" value="ABC_tran_Xtn"/>
    <property type="match status" value="1"/>
</dbReference>
<dbReference type="HOGENOM" id="CLU_000604_36_6_1"/>
<dbReference type="PANTHER" id="PTHR19211">
    <property type="entry name" value="ATP-BINDING TRANSPORT PROTEIN-RELATED"/>
    <property type="match status" value="1"/>
</dbReference>
<dbReference type="GeneID" id="5000782"/>
<protein>
    <recommendedName>
        <fullName evidence="4">ABC transporter domain-containing protein</fullName>
    </recommendedName>
</protein>
<dbReference type="CDD" id="cd03221">
    <property type="entry name" value="ABCF_EF-3"/>
    <property type="match status" value="2"/>
</dbReference>
<dbReference type="EMBL" id="CP000583">
    <property type="protein sequence ID" value="ABO95070.1"/>
    <property type="molecule type" value="Genomic_DNA"/>
</dbReference>
<keyword evidence="1" id="KW-0677">Repeat</keyword>
<reference evidence="5 6" key="1">
    <citation type="journal article" date="2007" name="Proc. Natl. Acad. Sci. U.S.A.">
        <title>The tiny eukaryote Ostreococcus provides genomic insights into the paradox of plankton speciation.</title>
        <authorList>
            <person name="Palenik B."/>
            <person name="Grimwood J."/>
            <person name="Aerts A."/>
            <person name="Rouze P."/>
            <person name="Salamov A."/>
            <person name="Putnam N."/>
            <person name="Dupont C."/>
            <person name="Jorgensen R."/>
            <person name="Derelle E."/>
            <person name="Rombauts S."/>
            <person name="Zhou K."/>
            <person name="Otillar R."/>
            <person name="Merchant S.S."/>
            <person name="Podell S."/>
            <person name="Gaasterland T."/>
            <person name="Napoli C."/>
            <person name="Gendler K."/>
            <person name="Manuell A."/>
            <person name="Tai V."/>
            <person name="Vallon O."/>
            <person name="Piganeau G."/>
            <person name="Jancek S."/>
            <person name="Heijde M."/>
            <person name="Jabbari K."/>
            <person name="Bowler C."/>
            <person name="Lohr M."/>
            <person name="Robbens S."/>
            <person name="Werner G."/>
            <person name="Dubchak I."/>
            <person name="Pazour G.J."/>
            <person name="Ren Q."/>
            <person name="Paulsen I."/>
            <person name="Delwiche C."/>
            <person name="Schmutz J."/>
            <person name="Rokhsar D."/>
            <person name="Van de Peer Y."/>
            <person name="Moreau H."/>
            <person name="Grigoriev I.V."/>
        </authorList>
    </citation>
    <scope>NUCLEOTIDE SEQUENCE [LARGE SCALE GENOMIC DNA]</scope>
    <source>
        <strain evidence="5 6">CCE9901</strain>
    </source>
</reference>
<proteinExistence type="predicted"/>
<evidence type="ECO:0000256" key="1">
    <source>
        <dbReference type="ARBA" id="ARBA00022737"/>
    </source>
</evidence>
<evidence type="ECO:0000313" key="6">
    <source>
        <dbReference type="Proteomes" id="UP000001568"/>
    </source>
</evidence>
<dbReference type="PANTHER" id="PTHR19211:SF14">
    <property type="entry name" value="ATP-BINDING CASSETTE SUB-FAMILY F MEMBER 1"/>
    <property type="match status" value="1"/>
</dbReference>
<evidence type="ECO:0000313" key="5">
    <source>
        <dbReference type="EMBL" id="ABO95070.1"/>
    </source>
</evidence>
<dbReference type="eggNOG" id="KOG0062">
    <property type="taxonomic scope" value="Eukaryota"/>
</dbReference>
<dbReference type="FunFam" id="3.40.50.300:FF:001092">
    <property type="entry name" value="ATP-binding cassette sub-family F member 2"/>
    <property type="match status" value="1"/>
</dbReference>
<name>A4RV42_OSTLU</name>
<dbReference type="PROSITE" id="PS00211">
    <property type="entry name" value="ABC_TRANSPORTER_1"/>
    <property type="match status" value="2"/>
</dbReference>
<dbReference type="KEGG" id="olu:OSTLU_45085"/>
<dbReference type="InterPro" id="IPR032781">
    <property type="entry name" value="ABC_tran_Xtn"/>
</dbReference>
<dbReference type="OrthoDB" id="2110130at2759"/>
<accession>A4RV42</accession>
<feature type="domain" description="ABC transporter" evidence="4">
    <location>
        <begin position="18"/>
        <end position="277"/>
    </location>
</feature>
<organism evidence="5 6">
    <name type="scientific">Ostreococcus lucimarinus (strain CCE9901)</name>
    <dbReference type="NCBI Taxonomy" id="436017"/>
    <lineage>
        <taxon>Eukaryota</taxon>
        <taxon>Viridiplantae</taxon>
        <taxon>Chlorophyta</taxon>
        <taxon>Mamiellophyceae</taxon>
        <taxon>Mamiellales</taxon>
        <taxon>Bathycoccaceae</taxon>
        <taxon>Ostreococcus</taxon>
    </lineage>
</organism>
<dbReference type="SMART" id="SM00382">
    <property type="entry name" value="AAA"/>
    <property type="match status" value="2"/>
</dbReference>
<keyword evidence="6" id="KW-1185">Reference proteome</keyword>
<feature type="non-terminal residue" evidence="5">
    <location>
        <position position="533"/>
    </location>
</feature>
<evidence type="ECO:0000256" key="2">
    <source>
        <dbReference type="ARBA" id="ARBA00022741"/>
    </source>
</evidence>
<dbReference type="GO" id="GO:0005524">
    <property type="term" value="F:ATP binding"/>
    <property type="evidence" value="ECO:0007669"/>
    <property type="project" value="UniProtKB-KW"/>
</dbReference>
<evidence type="ECO:0000256" key="3">
    <source>
        <dbReference type="ARBA" id="ARBA00022840"/>
    </source>
</evidence>
<dbReference type="InterPro" id="IPR003439">
    <property type="entry name" value="ABC_transporter-like_ATP-bd"/>
</dbReference>
<dbReference type="PROSITE" id="PS50893">
    <property type="entry name" value="ABC_TRANSPORTER_2"/>
    <property type="match status" value="2"/>
</dbReference>
<dbReference type="AlphaFoldDB" id="A4RV42"/>
<keyword evidence="3" id="KW-0067">ATP-binding</keyword>
<keyword evidence="2" id="KW-0547">Nucleotide-binding</keyword>
<dbReference type="STRING" id="436017.A4RV42"/>
<sequence length="533" mass="59242">MEQLAINAVYSKGASSRLGSRDISVSEFSMPHPRGGDDLLEGTTLSLMHGHRYGLCGRNGCGKSTLLRLLAQKRVPGIPADLRIMYVAQDSSDDLASCELTPIEVLVKSDTRRELLSKQLKELQDHEDAAVDVAIDKRIREICDELKAIGASDAHERARKVLRGLQFDAEQTRRPVASLSGGWRVRVSLARALYVNPDCLLLDEPTNHLDLEACLWLEQYICNAFDGRTLVVVSHDRSFLNAVCTDVLAVSNKKLTAYAGDYATYEAVRDEQNARQQKMYDEQQAKKKQMQKFVDKHLHKGSSSMFDDGNAKKAKELAKKMERMVETGSFKFSFPDPGPLPSSESVQLREIAFKYAADEPAMFDQFSHPFDLTTRIALVGRNGAGKSTLMKLITGALKPTRGEIFKSGKMRIAHITQHHVEQLDMTMTPLEFVLHVSGIELSASTSPEHEQDARRRLGRFGISGSLQTQTIALLSGGQKSRVAWAVATWDEPHILLLDEPTNHLDYESVNALIDAINAFDGGVVFVSHDEFFV</sequence>
<dbReference type="InterPro" id="IPR027417">
    <property type="entry name" value="P-loop_NTPase"/>
</dbReference>